<evidence type="ECO:0000313" key="1">
    <source>
        <dbReference type="EMBL" id="ODV69115.1"/>
    </source>
</evidence>
<evidence type="ECO:0000313" key="2">
    <source>
        <dbReference type="Proteomes" id="UP000095085"/>
    </source>
</evidence>
<gene>
    <name evidence="1" type="ORF">HYPBUDRAFT_147626</name>
</gene>
<dbReference type="GeneID" id="30994616"/>
<dbReference type="EMBL" id="KV454539">
    <property type="protein sequence ID" value="ODV69115.1"/>
    <property type="molecule type" value="Genomic_DNA"/>
</dbReference>
<dbReference type="Proteomes" id="UP000095085">
    <property type="component" value="Unassembled WGS sequence"/>
</dbReference>
<dbReference type="AlphaFoldDB" id="A0A1E4RPV7"/>
<organism evidence="1 2">
    <name type="scientific">Hyphopichia burtonii NRRL Y-1933</name>
    <dbReference type="NCBI Taxonomy" id="984485"/>
    <lineage>
        <taxon>Eukaryota</taxon>
        <taxon>Fungi</taxon>
        <taxon>Dikarya</taxon>
        <taxon>Ascomycota</taxon>
        <taxon>Saccharomycotina</taxon>
        <taxon>Pichiomycetes</taxon>
        <taxon>Debaryomycetaceae</taxon>
        <taxon>Hyphopichia</taxon>
    </lineage>
</organism>
<accession>A0A1E4RPV7</accession>
<protein>
    <submittedName>
        <fullName evidence="1">Uncharacterized protein</fullName>
    </submittedName>
</protein>
<sequence length="165" mass="20282">MVYLYLRELFYLIKIRKLETVNRGTIFDIFQFIEHLKEKRERRLPGLIHAFLKDANHQVISNRGDHFDWNWKKVGNHLLLSHWEEELMEFFDSMMSHIVMLHNVRSAQNQKVLDKYLAEKYKIFLEQKENLPFRDHIFRSRYMEQILLGISRYDDFDLEDVKTYI</sequence>
<dbReference type="RefSeq" id="XP_020078182.1">
    <property type="nucleotide sequence ID" value="XM_020220066.1"/>
</dbReference>
<proteinExistence type="predicted"/>
<name>A0A1E4RPV7_9ASCO</name>
<keyword evidence="2" id="KW-1185">Reference proteome</keyword>
<reference evidence="2" key="1">
    <citation type="submission" date="2016-05" db="EMBL/GenBank/DDBJ databases">
        <title>Comparative genomics of biotechnologically important yeasts.</title>
        <authorList>
            <consortium name="DOE Joint Genome Institute"/>
            <person name="Riley R."/>
            <person name="Haridas S."/>
            <person name="Wolfe K.H."/>
            <person name="Lopes M.R."/>
            <person name="Hittinger C.T."/>
            <person name="Goker M."/>
            <person name="Salamov A."/>
            <person name="Wisecaver J."/>
            <person name="Long T.M."/>
            <person name="Aerts A.L."/>
            <person name="Barry K."/>
            <person name="Choi C."/>
            <person name="Clum A."/>
            <person name="Coughlan A.Y."/>
            <person name="Deshpande S."/>
            <person name="Douglass A.P."/>
            <person name="Hanson S.J."/>
            <person name="Klenk H.-P."/>
            <person name="Labutti K."/>
            <person name="Lapidus A."/>
            <person name="Lindquist E."/>
            <person name="Lipzen A."/>
            <person name="Meier-Kolthoff J.P."/>
            <person name="Ohm R.A."/>
            <person name="Otillar R.P."/>
            <person name="Pangilinan J."/>
            <person name="Peng Y."/>
            <person name="Rokas A."/>
            <person name="Rosa C.A."/>
            <person name="Scheuner C."/>
            <person name="Sibirny A.A."/>
            <person name="Slot J.C."/>
            <person name="Stielow J.B."/>
            <person name="Sun H."/>
            <person name="Kurtzman C.P."/>
            <person name="Blackwell M."/>
            <person name="Grigoriev I.V."/>
            <person name="Jeffries T.W."/>
        </authorList>
    </citation>
    <scope>NUCLEOTIDE SEQUENCE [LARGE SCALE GENOMIC DNA]</scope>
    <source>
        <strain evidence="2">NRRL Y-1933</strain>
    </source>
</reference>